<keyword evidence="2" id="KW-1185">Reference proteome</keyword>
<sequence>MPTILGSRGSDWIDTASVRANGRRYLLTYVKWQVQGDYHAATKENIKCTFRVAK</sequence>
<accession>A0A931BJ55</accession>
<organism evidence="1 2">
    <name type="scientific">Hymenobacter properus</name>
    <dbReference type="NCBI Taxonomy" id="2791026"/>
    <lineage>
        <taxon>Bacteria</taxon>
        <taxon>Pseudomonadati</taxon>
        <taxon>Bacteroidota</taxon>
        <taxon>Cytophagia</taxon>
        <taxon>Cytophagales</taxon>
        <taxon>Hymenobacteraceae</taxon>
        <taxon>Hymenobacter</taxon>
    </lineage>
</organism>
<evidence type="ECO:0000313" key="2">
    <source>
        <dbReference type="Proteomes" id="UP000645610"/>
    </source>
</evidence>
<dbReference type="Proteomes" id="UP000645610">
    <property type="component" value="Unassembled WGS sequence"/>
</dbReference>
<gene>
    <name evidence="1" type="ORF">I2I01_05960</name>
</gene>
<comment type="caution">
    <text evidence="1">The sequence shown here is derived from an EMBL/GenBank/DDBJ whole genome shotgun (WGS) entry which is preliminary data.</text>
</comment>
<name>A0A931BJ55_9BACT</name>
<protein>
    <submittedName>
        <fullName evidence="1">Uncharacterized protein</fullName>
    </submittedName>
</protein>
<dbReference type="AlphaFoldDB" id="A0A931BJ55"/>
<reference evidence="1 2" key="1">
    <citation type="submission" date="2020-11" db="EMBL/GenBank/DDBJ databases">
        <authorList>
            <person name="Kim M.K."/>
        </authorList>
    </citation>
    <scope>NUCLEOTIDE SEQUENCE [LARGE SCALE GENOMIC DNA]</scope>
    <source>
        <strain evidence="1 2">BT439</strain>
    </source>
</reference>
<evidence type="ECO:0000313" key="1">
    <source>
        <dbReference type="EMBL" id="MBF9141168.1"/>
    </source>
</evidence>
<dbReference type="RefSeq" id="WP_196285485.1">
    <property type="nucleotide sequence ID" value="NZ_JADQDP010000001.1"/>
</dbReference>
<proteinExistence type="predicted"/>
<dbReference type="EMBL" id="JADQDP010000001">
    <property type="protein sequence ID" value="MBF9141168.1"/>
    <property type="molecule type" value="Genomic_DNA"/>
</dbReference>